<sequence>MKKAILIVKKTYAFHRKTRNRKGYVVTYVFFDPIGKSKFLVVQEPKMLESMVMFMNVKLNTIHLTPINSC</sequence>
<evidence type="ECO:0000313" key="1">
    <source>
        <dbReference type="EMBL" id="VYT14234.1"/>
    </source>
</evidence>
<name>A0A6N2U6M4_9BACT</name>
<proteinExistence type="predicted"/>
<gene>
    <name evidence="1" type="ORF">AMLFYP55_00789</name>
</gene>
<dbReference type="EMBL" id="CACRSS010000016">
    <property type="protein sequence ID" value="VYT14234.1"/>
    <property type="molecule type" value="Genomic_DNA"/>
</dbReference>
<protein>
    <submittedName>
        <fullName evidence="1">Uncharacterized protein</fullName>
    </submittedName>
</protein>
<dbReference type="AlphaFoldDB" id="A0A6N2U6M4"/>
<reference evidence="1" key="1">
    <citation type="submission" date="2019-11" db="EMBL/GenBank/DDBJ databases">
        <authorList>
            <person name="Feng L."/>
        </authorList>
    </citation>
    <scope>NUCLEOTIDE SEQUENCE</scope>
    <source>
        <strain evidence="1">AMuciniphilaLFYP55</strain>
    </source>
</reference>
<organism evidence="1">
    <name type="scientific">Akkermansia muciniphila</name>
    <dbReference type="NCBI Taxonomy" id="239935"/>
    <lineage>
        <taxon>Bacteria</taxon>
        <taxon>Pseudomonadati</taxon>
        <taxon>Verrucomicrobiota</taxon>
        <taxon>Verrucomicrobiia</taxon>
        <taxon>Verrucomicrobiales</taxon>
        <taxon>Akkermansiaceae</taxon>
        <taxon>Akkermansia</taxon>
    </lineage>
</organism>
<accession>A0A6N2U6M4</accession>